<dbReference type="Gene3D" id="3.40.50.1820">
    <property type="entry name" value="alpha/beta hydrolase"/>
    <property type="match status" value="1"/>
</dbReference>
<dbReference type="Proteomes" id="UP000237983">
    <property type="component" value="Unassembled WGS sequence"/>
</dbReference>
<accession>A0A2T0VA04</accession>
<dbReference type="InterPro" id="IPR000073">
    <property type="entry name" value="AB_hydrolase_1"/>
</dbReference>
<feature type="domain" description="AB hydrolase-1" evidence="1">
    <location>
        <begin position="55"/>
        <end position="266"/>
    </location>
</feature>
<dbReference type="GO" id="GO:0016020">
    <property type="term" value="C:membrane"/>
    <property type="evidence" value="ECO:0007669"/>
    <property type="project" value="TreeGrafter"/>
</dbReference>
<keyword evidence="3" id="KW-1185">Reference proteome</keyword>
<keyword evidence="2" id="KW-0378">Hydrolase</keyword>
<dbReference type="SUPFAM" id="SSF53474">
    <property type="entry name" value="alpha/beta-Hydrolases"/>
    <property type="match status" value="1"/>
</dbReference>
<dbReference type="PANTHER" id="PTHR43798">
    <property type="entry name" value="MONOACYLGLYCEROL LIPASE"/>
    <property type="match status" value="1"/>
</dbReference>
<comment type="caution">
    <text evidence="2">The sequence shown here is derived from an EMBL/GenBank/DDBJ whole genome shotgun (WGS) entry which is preliminary data.</text>
</comment>
<evidence type="ECO:0000259" key="1">
    <source>
        <dbReference type="Pfam" id="PF12697"/>
    </source>
</evidence>
<dbReference type="EMBL" id="PVTL01000008">
    <property type="protein sequence ID" value="PRY66983.1"/>
    <property type="molecule type" value="Genomic_DNA"/>
</dbReference>
<dbReference type="GO" id="GO:0016787">
    <property type="term" value="F:hydrolase activity"/>
    <property type="evidence" value="ECO:0007669"/>
    <property type="project" value="UniProtKB-KW"/>
</dbReference>
<gene>
    <name evidence="2" type="ORF">B0I08_10867</name>
</gene>
<dbReference type="InterPro" id="IPR029058">
    <property type="entry name" value="AB_hydrolase_fold"/>
</dbReference>
<evidence type="ECO:0000313" key="3">
    <source>
        <dbReference type="Proteomes" id="UP000237983"/>
    </source>
</evidence>
<dbReference type="PRINTS" id="PR00111">
    <property type="entry name" value="ABHYDROLASE"/>
</dbReference>
<proteinExistence type="predicted"/>
<reference evidence="2 3" key="1">
    <citation type="submission" date="2018-03" db="EMBL/GenBank/DDBJ databases">
        <title>Genomic Encyclopedia of Type Strains, Phase III (KMG-III): the genomes of soil and plant-associated and newly described type strains.</title>
        <authorList>
            <person name="Whitman W."/>
        </authorList>
    </citation>
    <scope>NUCLEOTIDE SEQUENCE [LARGE SCALE GENOMIC DNA]</scope>
    <source>
        <strain evidence="2 3">CGMCC 1.12484</strain>
    </source>
</reference>
<name>A0A2T0VA04_9MICO</name>
<dbReference type="Pfam" id="PF12697">
    <property type="entry name" value="Abhydrolase_6"/>
    <property type="match status" value="1"/>
</dbReference>
<protein>
    <submittedName>
        <fullName evidence="2">Alpha-beta hydrolase superfamily lysophospholipase</fullName>
    </submittedName>
</protein>
<dbReference type="RefSeq" id="WP_245884831.1">
    <property type="nucleotide sequence ID" value="NZ_PVTL01000008.1"/>
</dbReference>
<sequence length="304" mass="33395">MMHNLLRRTIFDLVPRTRRHPAKPASALAERWTTVDGIRVFYRESPTPPQAETMVHLHGFGLSGRYLLPTAELLRDDFHTLVPDLPGFGRSGNPPRPLDVPGLAHAAARFLDDRGVASATLVGNSMGCPVICEFAYHYPKRVNRAVLVSPAGGVTNQPLLRAVRQLAVDGMREPARMIRVAAPDYLRFGVPSTFKMFHALTQYPSLDRLLALQIPTLVVIGDRDPLMPGPARVQEVASRTSNHVLLVIIEGAAHAINFSNPGELANVIRQFMADRPIADDPASPGQARAYELHRGAFHPEPRSG</sequence>
<organism evidence="2 3">
    <name type="scientific">Glaciihabitans tibetensis</name>
    <dbReference type="NCBI Taxonomy" id="1266600"/>
    <lineage>
        <taxon>Bacteria</taxon>
        <taxon>Bacillati</taxon>
        <taxon>Actinomycetota</taxon>
        <taxon>Actinomycetes</taxon>
        <taxon>Micrococcales</taxon>
        <taxon>Microbacteriaceae</taxon>
        <taxon>Glaciihabitans</taxon>
    </lineage>
</organism>
<dbReference type="PANTHER" id="PTHR43798:SF33">
    <property type="entry name" value="HYDROLASE, PUTATIVE (AFU_ORTHOLOGUE AFUA_2G14860)-RELATED"/>
    <property type="match status" value="1"/>
</dbReference>
<dbReference type="AlphaFoldDB" id="A0A2T0VA04"/>
<dbReference type="InterPro" id="IPR050266">
    <property type="entry name" value="AB_hydrolase_sf"/>
</dbReference>
<evidence type="ECO:0000313" key="2">
    <source>
        <dbReference type="EMBL" id="PRY66983.1"/>
    </source>
</evidence>